<sequence>MYPAPSTINRNIFYLDTTRSSCRMSSNNGSDIASDTIDAIESASQAPASSLPRRSPLKELSTNHIPSPAQLHPSDQCGRSSMPAISETPKKHLHIYQQPTHATQPRTSEPSVALDQPYRLTFGKYQGQLLDDVPGSYIGFLKKKGIPRNIPALKAAIDAWDQRRELVKREAISSQKSLEPSSSLGPIASQHVRHSQPPSTPLRTRLRSRSSSPAFESDDRPAAKRARHSKGLLPFNASPSSSLPPPSSAPVGSSYQHSALTTPLNDVARAAPRQAVLPRRAILPRRASLCRPAHNLQITNIDSTLESIYIIYLRKQGAFERNKVLAAAVAEFEQKYPPGSRYTFTFGKYVGLGLKDVPDHYIQYLRDTNAAAEHEDLREALYYFATRPRTTSELRAEKAASRKQKKLGGVRTGSSFTGGNRFEFYNFTENGESILITPTQALEYFHLQQSDIHEARVQTSNRYAKLYDLRGVYRIAKEMNSCVGETPMQAMRRFKSDCHNH</sequence>
<name>A0A9P4M4K1_9PEZI</name>
<keyword evidence="3" id="KW-1185">Reference proteome</keyword>
<dbReference type="Proteomes" id="UP000799772">
    <property type="component" value="Unassembled WGS sequence"/>
</dbReference>
<feature type="compositionally biased region" description="Low complexity" evidence="1">
    <location>
        <begin position="173"/>
        <end position="183"/>
    </location>
</feature>
<evidence type="ECO:0000313" key="2">
    <source>
        <dbReference type="EMBL" id="KAF2097811.1"/>
    </source>
</evidence>
<dbReference type="AlphaFoldDB" id="A0A9P4M4K1"/>
<dbReference type="InterPro" id="IPR024530">
    <property type="entry name" value="QSregVF_b"/>
</dbReference>
<evidence type="ECO:0000256" key="1">
    <source>
        <dbReference type="SAM" id="MobiDB-lite"/>
    </source>
</evidence>
<comment type="caution">
    <text evidence="2">The sequence shown here is derived from an EMBL/GenBank/DDBJ whole genome shotgun (WGS) entry which is preliminary data.</text>
</comment>
<proteinExistence type="predicted"/>
<feature type="region of interest" description="Disordered" evidence="1">
    <location>
        <begin position="171"/>
        <end position="257"/>
    </location>
</feature>
<protein>
    <submittedName>
        <fullName evidence="2">Uncharacterized protein</fullName>
    </submittedName>
</protein>
<accession>A0A9P4M4K1</accession>
<organism evidence="2 3">
    <name type="scientific">Rhizodiscina lignyota</name>
    <dbReference type="NCBI Taxonomy" id="1504668"/>
    <lineage>
        <taxon>Eukaryota</taxon>
        <taxon>Fungi</taxon>
        <taxon>Dikarya</taxon>
        <taxon>Ascomycota</taxon>
        <taxon>Pezizomycotina</taxon>
        <taxon>Dothideomycetes</taxon>
        <taxon>Pleosporomycetidae</taxon>
        <taxon>Aulographales</taxon>
        <taxon>Rhizodiscinaceae</taxon>
        <taxon>Rhizodiscina</taxon>
    </lineage>
</organism>
<dbReference type="Pfam" id="PF12843">
    <property type="entry name" value="QSregVF_b"/>
    <property type="match status" value="1"/>
</dbReference>
<feature type="region of interest" description="Disordered" evidence="1">
    <location>
        <begin position="43"/>
        <end position="84"/>
    </location>
</feature>
<evidence type="ECO:0000313" key="3">
    <source>
        <dbReference type="Proteomes" id="UP000799772"/>
    </source>
</evidence>
<gene>
    <name evidence="2" type="ORF">NA57DRAFT_56993</name>
</gene>
<dbReference type="EMBL" id="ML978127">
    <property type="protein sequence ID" value="KAF2097811.1"/>
    <property type="molecule type" value="Genomic_DNA"/>
</dbReference>
<reference evidence="2" key="1">
    <citation type="journal article" date="2020" name="Stud. Mycol.">
        <title>101 Dothideomycetes genomes: a test case for predicting lifestyles and emergence of pathogens.</title>
        <authorList>
            <person name="Haridas S."/>
            <person name="Albert R."/>
            <person name="Binder M."/>
            <person name="Bloem J."/>
            <person name="Labutti K."/>
            <person name="Salamov A."/>
            <person name="Andreopoulos B."/>
            <person name="Baker S."/>
            <person name="Barry K."/>
            <person name="Bills G."/>
            <person name="Bluhm B."/>
            <person name="Cannon C."/>
            <person name="Castanera R."/>
            <person name="Culley D."/>
            <person name="Daum C."/>
            <person name="Ezra D."/>
            <person name="Gonzalez J."/>
            <person name="Henrissat B."/>
            <person name="Kuo A."/>
            <person name="Liang C."/>
            <person name="Lipzen A."/>
            <person name="Lutzoni F."/>
            <person name="Magnuson J."/>
            <person name="Mondo S."/>
            <person name="Nolan M."/>
            <person name="Ohm R."/>
            <person name="Pangilinan J."/>
            <person name="Park H.-J."/>
            <person name="Ramirez L."/>
            <person name="Alfaro M."/>
            <person name="Sun H."/>
            <person name="Tritt A."/>
            <person name="Yoshinaga Y."/>
            <person name="Zwiers L.-H."/>
            <person name="Turgeon B."/>
            <person name="Goodwin S."/>
            <person name="Spatafora J."/>
            <person name="Crous P."/>
            <person name="Grigoriev I."/>
        </authorList>
    </citation>
    <scope>NUCLEOTIDE SEQUENCE</scope>
    <source>
        <strain evidence="2">CBS 133067</strain>
    </source>
</reference>